<reference evidence="3 4" key="1">
    <citation type="submission" date="2019-02" db="EMBL/GenBank/DDBJ databases">
        <title>Sequencing the genomes of 1000 actinobacteria strains.</title>
        <authorList>
            <person name="Klenk H.-P."/>
        </authorList>
    </citation>
    <scope>NUCLEOTIDE SEQUENCE [LARGE SCALE GENOMIC DNA]</scope>
    <source>
        <strain evidence="3 4">DSM 45779</strain>
    </source>
</reference>
<dbReference type="RefSeq" id="WP_242623375.1">
    <property type="nucleotide sequence ID" value="NZ_SHKL01000001.1"/>
</dbReference>
<gene>
    <name evidence="3" type="ORF">EV383_6110</name>
</gene>
<dbReference type="Gene3D" id="3.40.50.300">
    <property type="entry name" value="P-loop containing nucleotide triphosphate hydrolases"/>
    <property type="match status" value="1"/>
</dbReference>
<dbReference type="EMBL" id="SHKL01000001">
    <property type="protein sequence ID" value="RZT89151.1"/>
    <property type="molecule type" value="Genomic_DNA"/>
</dbReference>
<protein>
    <submittedName>
        <fullName evidence="3">Dynamin family protein</fullName>
    </submittedName>
</protein>
<organism evidence="3 4">
    <name type="scientific">Pseudonocardia sediminis</name>
    <dbReference type="NCBI Taxonomy" id="1397368"/>
    <lineage>
        <taxon>Bacteria</taxon>
        <taxon>Bacillati</taxon>
        <taxon>Actinomycetota</taxon>
        <taxon>Actinomycetes</taxon>
        <taxon>Pseudonocardiales</taxon>
        <taxon>Pseudonocardiaceae</taxon>
        <taxon>Pseudonocardia</taxon>
    </lineage>
</organism>
<dbReference type="InterPro" id="IPR045063">
    <property type="entry name" value="Dynamin_N"/>
</dbReference>
<proteinExistence type="predicted"/>
<dbReference type="SUPFAM" id="SSF52540">
    <property type="entry name" value="P-loop containing nucleoside triphosphate hydrolases"/>
    <property type="match status" value="1"/>
</dbReference>
<evidence type="ECO:0000259" key="2">
    <source>
        <dbReference type="Pfam" id="PF00350"/>
    </source>
</evidence>
<dbReference type="Pfam" id="PF00350">
    <property type="entry name" value="Dynamin_N"/>
    <property type="match status" value="1"/>
</dbReference>
<feature type="domain" description="Dynamin N-terminal" evidence="2">
    <location>
        <begin position="76"/>
        <end position="179"/>
    </location>
</feature>
<evidence type="ECO:0000256" key="1">
    <source>
        <dbReference type="SAM" id="MobiDB-lite"/>
    </source>
</evidence>
<comment type="caution">
    <text evidence="3">The sequence shown here is derived from an EMBL/GenBank/DDBJ whole genome shotgun (WGS) entry which is preliminary data.</text>
</comment>
<evidence type="ECO:0000313" key="3">
    <source>
        <dbReference type="EMBL" id="RZT89151.1"/>
    </source>
</evidence>
<dbReference type="Proteomes" id="UP000291591">
    <property type="component" value="Unassembled WGS sequence"/>
</dbReference>
<accession>A0A4Q7V6B3</accession>
<evidence type="ECO:0000313" key="4">
    <source>
        <dbReference type="Proteomes" id="UP000291591"/>
    </source>
</evidence>
<dbReference type="AlphaFoldDB" id="A0A4Q7V6B3"/>
<dbReference type="InterPro" id="IPR027417">
    <property type="entry name" value="P-loop_NTPase"/>
</dbReference>
<name>A0A4Q7V6B3_PSEST</name>
<sequence>MSGPGWSRPSGPVPPQRDPAGPTHGFRAPAPPPTSMDLTASVRELLRRTIEAYADSPQAAGWLQHHLDRFGEPLRVAIAGKVKAGKSTLLNALVGEQIAPTDAGECTRVVTWYQDAPSPKVQVFPRNGPPRPLTISRNRGALSFDLQGMPVEQVDRLLVDWPSQSLRTTNLIDTPGIGSLSADTSARASAFLTPDDSPSPADAVVYLMRHLHAGDVRFLEAFHDRGVARATPVNTIAVLSRADEIGVGRLDALTSARRIARRYRGDEKLRGLCQTVVAVAGLLAESARTMRQDEFTALTELAALPRADVEAMLLSADRFGRAELDRPDSDTRIALLERFGLFGVRLGTTLIRQGVTDSSALTTELIRRSGLDELRTVLANQFAERRDLLKSRSALLAIDLVLTREPRPSTAPLRAEVERILAGAHEFVELRTLSALRGGAVTFSPDAAEDAERLLGGDGGSPAARLGLDPGTEPGELHAAAREALSRWKRRAESPLTGRSSADAARVVVRSCEGILASSAPYR</sequence>
<keyword evidence="4" id="KW-1185">Reference proteome</keyword>
<feature type="region of interest" description="Disordered" evidence="1">
    <location>
        <begin position="1"/>
        <end position="36"/>
    </location>
</feature>